<evidence type="ECO:0000313" key="1">
    <source>
        <dbReference type="EMBL" id="MPN17434.1"/>
    </source>
</evidence>
<organism evidence="1">
    <name type="scientific">bioreactor metagenome</name>
    <dbReference type="NCBI Taxonomy" id="1076179"/>
    <lineage>
        <taxon>unclassified sequences</taxon>
        <taxon>metagenomes</taxon>
        <taxon>ecological metagenomes</taxon>
    </lineage>
</organism>
<reference evidence="1" key="1">
    <citation type="submission" date="2019-08" db="EMBL/GenBank/DDBJ databases">
        <authorList>
            <person name="Kucharzyk K."/>
            <person name="Murdoch R.W."/>
            <person name="Higgins S."/>
            <person name="Loffler F."/>
        </authorList>
    </citation>
    <scope>NUCLEOTIDE SEQUENCE</scope>
</reference>
<comment type="caution">
    <text evidence="1">The sequence shown here is derived from an EMBL/GenBank/DDBJ whole genome shotgun (WGS) entry which is preliminary data.</text>
</comment>
<accession>A0A645FZZ3</accession>
<dbReference type="AlphaFoldDB" id="A0A645FZZ3"/>
<sequence>MVSGCADGHLAGLRALAAAAFRGEHYAATVLAGTELYLHQLAPQKQAARREIRHAPSDARGSAHRALPPRMEAVFQLQHLRGQHGVQLCYAAGCRRCAAGEGGCALEPDERSGDADSAFGRSVCAGVDRLHGSDDARRHLDGGALALDYQEHARPRAGLVFGQAGGDDGARGAEHPHFEYADCDWA</sequence>
<dbReference type="EMBL" id="VSSQ01064563">
    <property type="protein sequence ID" value="MPN17434.1"/>
    <property type="molecule type" value="Genomic_DNA"/>
</dbReference>
<gene>
    <name evidence="1" type="ORF">SDC9_164787</name>
</gene>
<protein>
    <submittedName>
        <fullName evidence="1">Uncharacterized protein</fullName>
    </submittedName>
</protein>
<proteinExistence type="predicted"/>
<name>A0A645FZZ3_9ZZZZ</name>